<dbReference type="OrthoDB" id="581789at2"/>
<dbReference type="Proteomes" id="UP000185696">
    <property type="component" value="Unassembled WGS sequence"/>
</dbReference>
<name>A0A7Z0WDJ2_9PSEU</name>
<protein>
    <submittedName>
        <fullName evidence="1">Uncharacterized protein</fullName>
    </submittedName>
</protein>
<evidence type="ECO:0000313" key="1">
    <source>
        <dbReference type="EMBL" id="OLF04820.1"/>
    </source>
</evidence>
<proteinExistence type="predicted"/>
<accession>A0A7Z0WDJ2</accession>
<evidence type="ECO:0000313" key="2">
    <source>
        <dbReference type="Proteomes" id="UP000185696"/>
    </source>
</evidence>
<comment type="caution">
    <text evidence="1">The sequence shown here is derived from an EMBL/GenBank/DDBJ whole genome shotgun (WGS) entry which is preliminary data.</text>
</comment>
<organism evidence="1 2">
    <name type="scientific">Actinophytocola xinjiangensis</name>
    <dbReference type="NCBI Taxonomy" id="485602"/>
    <lineage>
        <taxon>Bacteria</taxon>
        <taxon>Bacillati</taxon>
        <taxon>Actinomycetota</taxon>
        <taxon>Actinomycetes</taxon>
        <taxon>Pseudonocardiales</taxon>
        <taxon>Pseudonocardiaceae</taxon>
    </lineage>
</organism>
<gene>
    <name evidence="1" type="ORF">BLA60_38905</name>
</gene>
<keyword evidence="2" id="KW-1185">Reference proteome</keyword>
<dbReference type="RefSeq" id="WP_075138110.1">
    <property type="nucleotide sequence ID" value="NZ_MSIF01000037.1"/>
</dbReference>
<sequence length="207" mass="21686">MIVLEPVLEVVPPEGFALWPVAGIERFGLLALGGGLTEDEIGTAVLGIAAYNHDAGDPHPPTDPLGAFLHGLITVDEPLAAGGLRVTDATAGVTLVPGCCTGLEDRRDWYGVLDGGYGFFGHEPSPSAERHGDTVRLTVDTDLRDSPVIELPAATLRELLAGAERDLTAFLGLVTAWAARHLPEHADPVVSAIARALDLPVREPTAP</sequence>
<dbReference type="AlphaFoldDB" id="A0A7Z0WDJ2"/>
<reference evidence="1 2" key="1">
    <citation type="submission" date="2016-12" db="EMBL/GenBank/DDBJ databases">
        <title>The draft genome sequence of Actinophytocola xinjiangensis.</title>
        <authorList>
            <person name="Wang W."/>
            <person name="Yuan L."/>
        </authorList>
    </citation>
    <scope>NUCLEOTIDE SEQUENCE [LARGE SCALE GENOMIC DNA]</scope>
    <source>
        <strain evidence="1 2">CGMCC 4.4663</strain>
    </source>
</reference>
<dbReference type="EMBL" id="MSIF01000037">
    <property type="protein sequence ID" value="OLF04820.1"/>
    <property type="molecule type" value="Genomic_DNA"/>
</dbReference>